<keyword evidence="3" id="KW-1185">Reference proteome</keyword>
<proteinExistence type="predicted"/>
<organism evidence="2 3">
    <name type="scientific">Bemisia tabaci</name>
    <name type="common">Sweetpotato whitefly</name>
    <name type="synonym">Aleurodes tabaci</name>
    <dbReference type="NCBI Taxonomy" id="7038"/>
    <lineage>
        <taxon>Eukaryota</taxon>
        <taxon>Metazoa</taxon>
        <taxon>Ecdysozoa</taxon>
        <taxon>Arthropoda</taxon>
        <taxon>Hexapoda</taxon>
        <taxon>Insecta</taxon>
        <taxon>Pterygota</taxon>
        <taxon>Neoptera</taxon>
        <taxon>Paraneoptera</taxon>
        <taxon>Hemiptera</taxon>
        <taxon>Sternorrhyncha</taxon>
        <taxon>Aleyrodoidea</taxon>
        <taxon>Aleyrodidae</taxon>
        <taxon>Aleyrodinae</taxon>
        <taxon>Bemisia</taxon>
    </lineage>
</organism>
<keyword evidence="1" id="KW-0472">Membrane</keyword>
<dbReference type="Proteomes" id="UP001152759">
    <property type="component" value="Chromosome 10"/>
</dbReference>
<sequence length="211" mass="24555">MQKLEEDAQAILKTDALFMSVPQSIVSKESVTVQAYPWNKAYTYHLVRENLITYPVSFVFLKNSFLFDEANNMILRFVEAGHFLPSIRLLINEQFNVSESSGGNEDEPTPHSLKDLQTSFITLLLGWFIGFLAFATELSIDFCKDTKIFKYFLLKLSLYRRKIKQLFANRDPDVRNADDLDETDKEYYQTFWIKLQTKSSEKLEEICSKVS</sequence>
<reference evidence="2" key="1">
    <citation type="submission" date="2021-12" db="EMBL/GenBank/DDBJ databases">
        <authorList>
            <person name="King R."/>
        </authorList>
    </citation>
    <scope>NUCLEOTIDE SEQUENCE</scope>
</reference>
<dbReference type="AlphaFoldDB" id="A0A9P0A311"/>
<dbReference type="EMBL" id="OU963871">
    <property type="protein sequence ID" value="CAH0383179.1"/>
    <property type="molecule type" value="Genomic_DNA"/>
</dbReference>
<protein>
    <submittedName>
        <fullName evidence="2">Uncharacterized protein</fullName>
    </submittedName>
</protein>
<evidence type="ECO:0000256" key="1">
    <source>
        <dbReference type="SAM" id="Phobius"/>
    </source>
</evidence>
<keyword evidence="1" id="KW-0812">Transmembrane</keyword>
<gene>
    <name evidence="2" type="ORF">BEMITA_LOCUS2648</name>
</gene>
<evidence type="ECO:0000313" key="2">
    <source>
        <dbReference type="EMBL" id="CAH0383179.1"/>
    </source>
</evidence>
<name>A0A9P0A311_BEMTA</name>
<keyword evidence="1" id="KW-1133">Transmembrane helix</keyword>
<evidence type="ECO:0000313" key="3">
    <source>
        <dbReference type="Proteomes" id="UP001152759"/>
    </source>
</evidence>
<feature type="transmembrane region" description="Helical" evidence="1">
    <location>
        <begin position="120"/>
        <end position="140"/>
    </location>
</feature>
<accession>A0A9P0A311</accession>